<feature type="signal peptide" evidence="1">
    <location>
        <begin position="1"/>
        <end position="23"/>
    </location>
</feature>
<comment type="caution">
    <text evidence="2">The sequence shown here is derived from an EMBL/GenBank/DDBJ whole genome shotgun (WGS) entry which is preliminary data.</text>
</comment>
<accession>A0A2P8F2B5</accession>
<reference evidence="2 3" key="1">
    <citation type="submission" date="2018-03" db="EMBL/GenBank/DDBJ databases">
        <title>Genomic Encyclopedia of Archaeal and Bacterial Type Strains, Phase II (KMG-II): from individual species to whole genera.</title>
        <authorList>
            <person name="Goeker M."/>
        </authorList>
    </citation>
    <scope>NUCLEOTIDE SEQUENCE [LARGE SCALE GENOMIC DNA]</scope>
    <source>
        <strain evidence="2 3">DSM 17586</strain>
    </source>
</reference>
<dbReference type="RefSeq" id="WP_146139976.1">
    <property type="nucleotide sequence ID" value="NZ_PYGI01000003.1"/>
</dbReference>
<evidence type="ECO:0000313" key="2">
    <source>
        <dbReference type="EMBL" id="PSL15846.1"/>
    </source>
</evidence>
<evidence type="ECO:0000256" key="1">
    <source>
        <dbReference type="SAM" id="SignalP"/>
    </source>
</evidence>
<dbReference type="EMBL" id="PYGI01000003">
    <property type="protein sequence ID" value="PSL15846.1"/>
    <property type="molecule type" value="Genomic_DNA"/>
</dbReference>
<organism evidence="2 3">
    <name type="scientific">Marinobacterium halophilum</name>
    <dbReference type="NCBI Taxonomy" id="267374"/>
    <lineage>
        <taxon>Bacteria</taxon>
        <taxon>Pseudomonadati</taxon>
        <taxon>Pseudomonadota</taxon>
        <taxon>Gammaproteobacteria</taxon>
        <taxon>Oceanospirillales</taxon>
        <taxon>Oceanospirillaceae</taxon>
        <taxon>Marinobacterium</taxon>
    </lineage>
</organism>
<dbReference type="Proteomes" id="UP000242133">
    <property type="component" value="Unassembled WGS sequence"/>
</dbReference>
<sequence>MRTLVRTALLGGLCAVAWLPAQAEESTGVITRVQGSVVHIDNTYYRTTLQTRQGETLSDQSEAFWDETPRFEVGDEVVFDTRSPDGAELDYLLRRIK</sequence>
<proteinExistence type="predicted"/>
<dbReference type="AlphaFoldDB" id="A0A2P8F2B5"/>
<keyword evidence="1" id="KW-0732">Signal</keyword>
<gene>
    <name evidence="2" type="ORF">CLV44_103127</name>
</gene>
<evidence type="ECO:0008006" key="4">
    <source>
        <dbReference type="Google" id="ProtNLM"/>
    </source>
</evidence>
<name>A0A2P8F2B5_9GAMM</name>
<feature type="chain" id="PRO_5015153413" description="DUF5666 domain-containing protein" evidence="1">
    <location>
        <begin position="24"/>
        <end position="97"/>
    </location>
</feature>
<evidence type="ECO:0000313" key="3">
    <source>
        <dbReference type="Proteomes" id="UP000242133"/>
    </source>
</evidence>
<protein>
    <recommendedName>
        <fullName evidence="4">DUF5666 domain-containing protein</fullName>
    </recommendedName>
</protein>
<keyword evidence="3" id="KW-1185">Reference proteome</keyword>